<feature type="chain" id="PRO_5039230990" description="DUF2207 domain-containing protein" evidence="2">
    <location>
        <begin position="25"/>
        <end position="204"/>
    </location>
</feature>
<feature type="signal peptide" evidence="2">
    <location>
        <begin position="1"/>
        <end position="24"/>
    </location>
</feature>
<feature type="transmembrane region" description="Helical" evidence="1">
    <location>
        <begin position="168"/>
        <end position="189"/>
    </location>
</feature>
<evidence type="ECO:0000313" key="3">
    <source>
        <dbReference type="EMBL" id="TGN65295.1"/>
    </source>
</evidence>
<keyword evidence="2" id="KW-0732">Signal</keyword>
<keyword evidence="1" id="KW-0472">Membrane</keyword>
<evidence type="ECO:0008006" key="5">
    <source>
        <dbReference type="Google" id="ProtNLM"/>
    </source>
</evidence>
<reference evidence="3 4" key="1">
    <citation type="submission" date="2019-04" db="EMBL/GenBank/DDBJ databases">
        <title>Three New Species of Nocardioides, Nocardioides euryhalodurans sp. nov., Nocardioides seonyuensis sp. nov. and Nocardioides eburneoflavus sp. nov. Isolated from Soil.</title>
        <authorList>
            <person name="Roh S.G."/>
            <person name="Lee C."/>
            <person name="Kim M.-K."/>
            <person name="Kim S.B."/>
        </authorList>
    </citation>
    <scope>NUCLEOTIDE SEQUENCE [LARGE SCALE GENOMIC DNA]</scope>
    <source>
        <strain evidence="3 4">MMS17-SY213</strain>
    </source>
</reference>
<keyword evidence="1" id="KW-0812">Transmembrane</keyword>
<evidence type="ECO:0000313" key="4">
    <source>
        <dbReference type="Proteomes" id="UP000297496"/>
    </source>
</evidence>
<dbReference type="RefSeq" id="WP_135839792.1">
    <property type="nucleotide sequence ID" value="NZ_SRRO01000001.1"/>
</dbReference>
<sequence>MRRILAVVVLALASAVGLPAAATAGGPTSVLVTQPGQSAGALYYDDAAYDALLELLPAGETRGRELPPGGGVSYHLTWMVHDVMPWRFDRVSVHGDGTAWVATTFATDATAGWQPVGEGTELFDLLTAVLADGEAPGLVSETMAASALATPPAETRTVTETEWFSLSGWRWVVPGALLGLLAGVGAARARRTRADEPRRMLVDA</sequence>
<dbReference type="Proteomes" id="UP000297496">
    <property type="component" value="Unassembled WGS sequence"/>
</dbReference>
<comment type="caution">
    <text evidence="3">The sequence shown here is derived from an EMBL/GenBank/DDBJ whole genome shotgun (WGS) entry which is preliminary data.</text>
</comment>
<dbReference type="EMBL" id="SRRO01000001">
    <property type="protein sequence ID" value="TGN65295.1"/>
    <property type="molecule type" value="Genomic_DNA"/>
</dbReference>
<dbReference type="AlphaFoldDB" id="A0A4Z1CG33"/>
<keyword evidence="4" id="KW-1185">Reference proteome</keyword>
<protein>
    <recommendedName>
        <fullName evidence="5">DUF2207 domain-containing protein</fullName>
    </recommendedName>
</protein>
<name>A0A4Z1CG33_9ACTN</name>
<organism evidence="3 4">
    <name type="scientific">Nocardioides eburneiflavus</name>
    <dbReference type="NCBI Taxonomy" id="2518372"/>
    <lineage>
        <taxon>Bacteria</taxon>
        <taxon>Bacillati</taxon>
        <taxon>Actinomycetota</taxon>
        <taxon>Actinomycetes</taxon>
        <taxon>Propionibacteriales</taxon>
        <taxon>Nocardioidaceae</taxon>
        <taxon>Nocardioides</taxon>
    </lineage>
</organism>
<keyword evidence="1" id="KW-1133">Transmembrane helix</keyword>
<evidence type="ECO:0000256" key="1">
    <source>
        <dbReference type="SAM" id="Phobius"/>
    </source>
</evidence>
<dbReference type="OrthoDB" id="3698271at2"/>
<gene>
    <name evidence="3" type="ORF">EXE59_16020</name>
</gene>
<proteinExistence type="predicted"/>
<accession>A0A4Z1CG33</accession>
<evidence type="ECO:0000256" key="2">
    <source>
        <dbReference type="SAM" id="SignalP"/>
    </source>
</evidence>